<evidence type="ECO:0000313" key="7">
    <source>
        <dbReference type="EMBL" id="KZB64168.1"/>
    </source>
</evidence>
<reference evidence="7 8" key="1">
    <citation type="submission" date="2015-12" db="EMBL/GenBank/DDBJ databases">
        <title>Genome sequence of Thalassospira lucentensis MCCC 1A02072.</title>
        <authorList>
            <person name="Lu L."/>
            <person name="Lai Q."/>
            <person name="Shao Z."/>
            <person name="Qian P."/>
        </authorList>
    </citation>
    <scope>NUCLEOTIDE SEQUENCE [LARGE SCALE GENOMIC DNA]</scope>
    <source>
        <strain evidence="7 8">MCCC 1A02072</strain>
    </source>
</reference>
<sequence>MTQHIPKAELHLHMEGALTPALVRKFATRNAITLPDGIYDDQDRYIWSNFPEFLMSFDKASAAIRTGKDYADLTHWYLTEQAKAGALYVEIFCSPSHALECGISFEDHLNGVAEGIDRAEKETGIIGRIIMTCVRHIGPEKAVGVATESVACGHPYIVGFGMGGNESMFSQEAFYPAFKIAADAGLGCTTHAGEVEGPQSVWDAIDKLPVTRIGHGVRSIEDPKLVEQLVKRGIVLEVCPGSNISLSVYPDYASHPLRRLYDAGVKVTLGSDDPPFFDTTLAEEYQRAKDVFGFSAEELRGLTRTALEAAFVDAETKAKLIAKLDAN</sequence>
<dbReference type="Proteomes" id="UP000076335">
    <property type="component" value="Unassembled WGS sequence"/>
</dbReference>
<dbReference type="CDD" id="cd01320">
    <property type="entry name" value="ADA"/>
    <property type="match status" value="1"/>
</dbReference>
<organism evidence="7 8">
    <name type="scientific">Thalassospira lucentensis</name>
    <dbReference type="NCBI Taxonomy" id="168935"/>
    <lineage>
        <taxon>Bacteria</taxon>
        <taxon>Pseudomonadati</taxon>
        <taxon>Pseudomonadota</taxon>
        <taxon>Alphaproteobacteria</taxon>
        <taxon>Rhodospirillales</taxon>
        <taxon>Thalassospiraceae</taxon>
        <taxon>Thalassospira</taxon>
    </lineage>
</organism>
<protein>
    <submittedName>
        <fullName evidence="7">Adenosine deaminase</fullName>
    </submittedName>
</protein>
<comment type="caution">
    <text evidence="7">The sequence shown here is derived from an EMBL/GenBank/DDBJ whole genome shotgun (WGS) entry which is preliminary data.</text>
</comment>
<evidence type="ECO:0000256" key="4">
    <source>
        <dbReference type="ARBA" id="ARBA00022801"/>
    </source>
</evidence>
<dbReference type="AlphaFoldDB" id="A0A154L4M8"/>
<evidence type="ECO:0000256" key="3">
    <source>
        <dbReference type="ARBA" id="ARBA00022723"/>
    </source>
</evidence>
<dbReference type="EMBL" id="LPVY01000013">
    <property type="protein sequence ID" value="KZB64168.1"/>
    <property type="molecule type" value="Genomic_DNA"/>
</dbReference>
<evidence type="ECO:0000256" key="1">
    <source>
        <dbReference type="ARBA" id="ARBA00001947"/>
    </source>
</evidence>
<keyword evidence="3" id="KW-0479">Metal-binding</keyword>
<evidence type="ECO:0000259" key="6">
    <source>
        <dbReference type="Pfam" id="PF00962"/>
    </source>
</evidence>
<keyword evidence="5" id="KW-0862">Zinc</keyword>
<dbReference type="Pfam" id="PF00962">
    <property type="entry name" value="A_deaminase"/>
    <property type="match status" value="1"/>
</dbReference>
<evidence type="ECO:0000256" key="2">
    <source>
        <dbReference type="ARBA" id="ARBA00006676"/>
    </source>
</evidence>
<dbReference type="PANTHER" id="PTHR43114:SF6">
    <property type="entry name" value="ADENINE DEAMINASE"/>
    <property type="match status" value="1"/>
</dbReference>
<keyword evidence="4" id="KW-0378">Hydrolase</keyword>
<dbReference type="InterPro" id="IPR006330">
    <property type="entry name" value="Ado/ade_deaminase"/>
</dbReference>
<dbReference type="NCBIfam" id="TIGR01430">
    <property type="entry name" value="aden_deam"/>
    <property type="match status" value="1"/>
</dbReference>
<dbReference type="OrthoDB" id="105475at2"/>
<dbReference type="RefSeq" id="WP_062952144.1">
    <property type="nucleotide sequence ID" value="NZ_LPVY01000013.1"/>
</dbReference>
<dbReference type="PANTHER" id="PTHR43114">
    <property type="entry name" value="ADENINE DEAMINASE"/>
    <property type="match status" value="1"/>
</dbReference>
<dbReference type="InterPro" id="IPR001365">
    <property type="entry name" value="A_deaminase_dom"/>
</dbReference>
<comment type="similarity">
    <text evidence="2">Belongs to the metallo-dependent hydrolases superfamily. Adenosine and AMP deaminases family.</text>
</comment>
<comment type="cofactor">
    <cofactor evidence="1">
        <name>Zn(2+)</name>
        <dbReference type="ChEBI" id="CHEBI:29105"/>
    </cofactor>
</comment>
<dbReference type="InterPro" id="IPR032466">
    <property type="entry name" value="Metal_Hydrolase"/>
</dbReference>
<feature type="domain" description="Adenosine deaminase" evidence="6">
    <location>
        <begin position="6"/>
        <end position="326"/>
    </location>
</feature>
<dbReference type="NCBIfam" id="NF006848">
    <property type="entry name" value="PRK09358.1-3"/>
    <property type="match status" value="1"/>
</dbReference>
<accession>A0A154L4M8</accession>
<dbReference type="GO" id="GO:0019239">
    <property type="term" value="F:deaminase activity"/>
    <property type="evidence" value="ECO:0007669"/>
    <property type="project" value="InterPro"/>
</dbReference>
<dbReference type="Gene3D" id="3.20.20.140">
    <property type="entry name" value="Metal-dependent hydrolases"/>
    <property type="match status" value="1"/>
</dbReference>
<gene>
    <name evidence="7" type="ORF">AUP42_20550</name>
</gene>
<evidence type="ECO:0000313" key="8">
    <source>
        <dbReference type="Proteomes" id="UP000076335"/>
    </source>
</evidence>
<dbReference type="GO" id="GO:0046872">
    <property type="term" value="F:metal ion binding"/>
    <property type="evidence" value="ECO:0007669"/>
    <property type="project" value="UniProtKB-KW"/>
</dbReference>
<proteinExistence type="inferred from homology"/>
<evidence type="ECO:0000256" key="5">
    <source>
        <dbReference type="ARBA" id="ARBA00022833"/>
    </source>
</evidence>
<dbReference type="GO" id="GO:0016814">
    <property type="term" value="F:hydrolase activity, acting on carbon-nitrogen (but not peptide) bonds, in cyclic amidines"/>
    <property type="evidence" value="ECO:0007669"/>
    <property type="project" value="UniProtKB-ARBA"/>
</dbReference>
<dbReference type="SUPFAM" id="SSF51556">
    <property type="entry name" value="Metallo-dependent hydrolases"/>
    <property type="match status" value="1"/>
</dbReference>
<name>A0A154L4M8_9PROT</name>